<dbReference type="EMBL" id="RSCM01000009">
    <property type="protein sequence ID" value="RUS95669.1"/>
    <property type="molecule type" value="Genomic_DNA"/>
</dbReference>
<reference evidence="2 3" key="1">
    <citation type="journal article" date="2019" name="Genome Biol. Evol.">
        <title>Day and night: Metabolic profiles and evolutionary relationships of six axenic non-marine cyanobacteria.</title>
        <authorList>
            <person name="Will S.E."/>
            <person name="Henke P."/>
            <person name="Boedeker C."/>
            <person name="Huang S."/>
            <person name="Brinkmann H."/>
            <person name="Rohde M."/>
            <person name="Jarek M."/>
            <person name="Friedl T."/>
            <person name="Seufert S."/>
            <person name="Schumacher M."/>
            <person name="Overmann J."/>
            <person name="Neumann-Schaal M."/>
            <person name="Petersen J."/>
        </authorList>
    </citation>
    <scope>NUCLEOTIDE SEQUENCE [LARGE SCALE GENOMIC DNA]</scope>
    <source>
        <strain evidence="2 3">SAG 1403-4b</strain>
    </source>
</reference>
<keyword evidence="1" id="KW-0812">Transmembrane</keyword>
<sequence>MTGQKFRDVQENFLQRRYGVSLGRRYVLAAASVVLLGVLGCSQVDSTNNLMTKSRLPSSESLLSNENSQQ</sequence>
<evidence type="ECO:0000313" key="3">
    <source>
        <dbReference type="Proteomes" id="UP000276103"/>
    </source>
</evidence>
<protein>
    <recommendedName>
        <fullName evidence="4">Proteinase inhibitor I4 serpin</fullName>
    </recommendedName>
</protein>
<name>A0A433UPB4_ANAVA</name>
<feature type="transmembrane region" description="Helical" evidence="1">
    <location>
        <begin position="26"/>
        <end position="45"/>
    </location>
</feature>
<proteinExistence type="predicted"/>
<evidence type="ECO:0000256" key="1">
    <source>
        <dbReference type="SAM" id="Phobius"/>
    </source>
</evidence>
<keyword evidence="3" id="KW-1185">Reference proteome</keyword>
<keyword evidence="1" id="KW-1133">Transmembrane helix</keyword>
<evidence type="ECO:0008006" key="4">
    <source>
        <dbReference type="Google" id="ProtNLM"/>
    </source>
</evidence>
<dbReference type="Proteomes" id="UP000276103">
    <property type="component" value="Unassembled WGS sequence"/>
</dbReference>
<evidence type="ECO:0000313" key="2">
    <source>
        <dbReference type="EMBL" id="RUS95669.1"/>
    </source>
</evidence>
<gene>
    <name evidence="2" type="ORF">DSM107003_28450</name>
</gene>
<organism evidence="2 3">
    <name type="scientific">Trichormus variabilis SAG 1403-4b</name>
    <dbReference type="NCBI Taxonomy" id="447716"/>
    <lineage>
        <taxon>Bacteria</taxon>
        <taxon>Bacillati</taxon>
        <taxon>Cyanobacteriota</taxon>
        <taxon>Cyanophyceae</taxon>
        <taxon>Nostocales</taxon>
        <taxon>Nostocaceae</taxon>
        <taxon>Trichormus</taxon>
    </lineage>
</organism>
<accession>A0A433UPB4</accession>
<comment type="caution">
    <text evidence="2">The sequence shown here is derived from an EMBL/GenBank/DDBJ whole genome shotgun (WGS) entry which is preliminary data.</text>
</comment>
<keyword evidence="1" id="KW-0472">Membrane</keyword>
<dbReference type="AlphaFoldDB" id="A0A433UPB4"/>
<dbReference type="RefSeq" id="WP_127054766.1">
    <property type="nucleotide sequence ID" value="NZ_RSCM01000009.1"/>
</dbReference>